<accession>A0A3N1ZS03</accession>
<organism evidence="2 3">
    <name type="scientific">Luteococcus japonicus</name>
    <dbReference type="NCBI Taxonomy" id="33984"/>
    <lineage>
        <taxon>Bacteria</taxon>
        <taxon>Bacillati</taxon>
        <taxon>Actinomycetota</taxon>
        <taxon>Actinomycetes</taxon>
        <taxon>Propionibacteriales</taxon>
        <taxon>Propionibacteriaceae</taxon>
        <taxon>Luteococcus</taxon>
    </lineage>
</organism>
<feature type="transmembrane region" description="Helical" evidence="1">
    <location>
        <begin position="39"/>
        <end position="57"/>
    </location>
</feature>
<gene>
    <name evidence="2" type="ORF">EDD41_0820</name>
</gene>
<keyword evidence="1" id="KW-1133">Transmembrane helix</keyword>
<reference evidence="2 3" key="1">
    <citation type="submission" date="2018-11" db="EMBL/GenBank/DDBJ databases">
        <title>Sequencing the genomes of 1000 actinobacteria strains.</title>
        <authorList>
            <person name="Klenk H.-P."/>
        </authorList>
    </citation>
    <scope>NUCLEOTIDE SEQUENCE [LARGE SCALE GENOMIC DNA]</scope>
    <source>
        <strain evidence="2 3">DSM 10546</strain>
    </source>
</reference>
<feature type="transmembrane region" description="Helical" evidence="1">
    <location>
        <begin position="69"/>
        <end position="91"/>
    </location>
</feature>
<protein>
    <submittedName>
        <fullName evidence="2">Uncharacterized protein</fullName>
    </submittedName>
</protein>
<comment type="caution">
    <text evidence="2">The sequence shown here is derived from an EMBL/GenBank/DDBJ whole genome shotgun (WGS) entry which is preliminary data.</text>
</comment>
<name>A0A3N1ZS03_9ACTN</name>
<evidence type="ECO:0000313" key="3">
    <source>
        <dbReference type="Proteomes" id="UP000275749"/>
    </source>
</evidence>
<evidence type="ECO:0000313" key="2">
    <source>
        <dbReference type="EMBL" id="ROR53655.1"/>
    </source>
</evidence>
<dbReference type="RefSeq" id="WP_211336579.1">
    <property type="nucleotide sequence ID" value="NZ_RKHG01000001.1"/>
</dbReference>
<dbReference type="AlphaFoldDB" id="A0A3N1ZS03"/>
<keyword evidence="1" id="KW-0812">Transmembrane</keyword>
<proteinExistence type="predicted"/>
<keyword evidence="1" id="KW-0472">Membrane</keyword>
<feature type="transmembrane region" description="Helical" evidence="1">
    <location>
        <begin position="12"/>
        <end position="32"/>
    </location>
</feature>
<dbReference type="EMBL" id="RKHG01000001">
    <property type="protein sequence ID" value="ROR53655.1"/>
    <property type="molecule type" value="Genomic_DNA"/>
</dbReference>
<sequence>MLRDTIFAGQYVLAALLLGGIVGGAQWAAVALHVRRSDWWLLGHCAAGVVMVGWIVGECLVLDSFIWPHAVWGGLGLTQILAVTLALDVLGRHPRRGTLRRKGAH</sequence>
<dbReference type="Proteomes" id="UP000275749">
    <property type="component" value="Unassembled WGS sequence"/>
</dbReference>
<evidence type="ECO:0000256" key="1">
    <source>
        <dbReference type="SAM" id="Phobius"/>
    </source>
</evidence>